<sequence length="140" mass="15025">MNILLAIDGSSASDRAARYVVQLASQLSQPPTLALVNVSAPLLPQAVRKLGRKSTAEYYASNSEHAVRKARRILERAGLAHEEFFPVGDAAAEITRLADKHDVDLVVMGSRGQTALRSLILGSVATRVLALSKVPLTVIR</sequence>
<dbReference type="Proteomes" id="UP001501727">
    <property type="component" value="Unassembled WGS sequence"/>
</dbReference>
<evidence type="ECO:0000259" key="2">
    <source>
        <dbReference type="Pfam" id="PF00582"/>
    </source>
</evidence>
<dbReference type="InterPro" id="IPR006016">
    <property type="entry name" value="UspA"/>
</dbReference>
<dbReference type="RefSeq" id="WP_344759031.1">
    <property type="nucleotide sequence ID" value="NZ_BAAAZU010000004.1"/>
</dbReference>
<comment type="caution">
    <text evidence="3">The sequence shown here is derived from an EMBL/GenBank/DDBJ whole genome shotgun (WGS) entry which is preliminary data.</text>
</comment>
<dbReference type="PANTHER" id="PTHR46268">
    <property type="entry name" value="STRESS RESPONSE PROTEIN NHAX"/>
    <property type="match status" value="1"/>
</dbReference>
<evidence type="ECO:0000313" key="3">
    <source>
        <dbReference type="EMBL" id="GAA3919873.1"/>
    </source>
</evidence>
<dbReference type="Pfam" id="PF00582">
    <property type="entry name" value="Usp"/>
    <property type="match status" value="1"/>
</dbReference>
<proteinExistence type="inferred from homology"/>
<dbReference type="PANTHER" id="PTHR46268:SF15">
    <property type="entry name" value="UNIVERSAL STRESS PROTEIN HP_0031"/>
    <property type="match status" value="1"/>
</dbReference>
<dbReference type="InterPro" id="IPR014729">
    <property type="entry name" value="Rossmann-like_a/b/a_fold"/>
</dbReference>
<dbReference type="SUPFAM" id="SSF52402">
    <property type="entry name" value="Adenine nucleotide alpha hydrolases-like"/>
    <property type="match status" value="1"/>
</dbReference>
<name>A0ABP7MC01_9GAMM</name>
<keyword evidence="4" id="KW-1185">Reference proteome</keyword>
<evidence type="ECO:0000256" key="1">
    <source>
        <dbReference type="ARBA" id="ARBA00008791"/>
    </source>
</evidence>
<reference evidence="4" key="1">
    <citation type="journal article" date="2019" name="Int. J. Syst. Evol. Microbiol.">
        <title>The Global Catalogue of Microorganisms (GCM) 10K type strain sequencing project: providing services to taxonomists for standard genome sequencing and annotation.</title>
        <authorList>
            <consortium name="The Broad Institute Genomics Platform"/>
            <consortium name="The Broad Institute Genome Sequencing Center for Infectious Disease"/>
            <person name="Wu L."/>
            <person name="Ma J."/>
        </authorList>
    </citation>
    <scope>NUCLEOTIDE SEQUENCE [LARGE SCALE GENOMIC DNA]</scope>
    <source>
        <strain evidence="4">JCM 16916</strain>
    </source>
</reference>
<evidence type="ECO:0000313" key="4">
    <source>
        <dbReference type="Proteomes" id="UP001501727"/>
    </source>
</evidence>
<accession>A0ABP7MC01</accession>
<dbReference type="PRINTS" id="PR01438">
    <property type="entry name" value="UNVRSLSTRESS"/>
</dbReference>
<comment type="similarity">
    <text evidence="1">Belongs to the universal stress protein A family.</text>
</comment>
<dbReference type="CDD" id="cd00293">
    <property type="entry name" value="USP-like"/>
    <property type="match status" value="1"/>
</dbReference>
<dbReference type="EMBL" id="BAAAZU010000004">
    <property type="protein sequence ID" value="GAA3919873.1"/>
    <property type="molecule type" value="Genomic_DNA"/>
</dbReference>
<gene>
    <name evidence="3" type="ORF">GCM10022229_11860</name>
</gene>
<feature type="domain" description="UspA" evidence="2">
    <location>
        <begin position="2"/>
        <end position="140"/>
    </location>
</feature>
<protein>
    <submittedName>
        <fullName evidence="3">Universal stress protein</fullName>
    </submittedName>
</protein>
<dbReference type="Gene3D" id="3.40.50.620">
    <property type="entry name" value="HUPs"/>
    <property type="match status" value="1"/>
</dbReference>
<dbReference type="InterPro" id="IPR006015">
    <property type="entry name" value="Universal_stress_UspA"/>
</dbReference>
<organism evidence="3 4">
    <name type="scientific">Luteimonas lutimaris</name>
    <dbReference type="NCBI Taxonomy" id="698645"/>
    <lineage>
        <taxon>Bacteria</taxon>
        <taxon>Pseudomonadati</taxon>
        <taxon>Pseudomonadota</taxon>
        <taxon>Gammaproteobacteria</taxon>
        <taxon>Lysobacterales</taxon>
        <taxon>Lysobacteraceae</taxon>
        <taxon>Luteimonas</taxon>
    </lineage>
</organism>